<feature type="region of interest" description="Disordered" evidence="1">
    <location>
        <begin position="23"/>
        <end position="70"/>
    </location>
</feature>
<name>A0A9P8RLL8_9PEZI</name>
<evidence type="ECO:0000313" key="2">
    <source>
        <dbReference type="EMBL" id="KAH0556295.1"/>
    </source>
</evidence>
<dbReference type="AlphaFoldDB" id="A0A9P8RLL8"/>
<gene>
    <name evidence="2" type="ORF">GP486_005778</name>
</gene>
<evidence type="ECO:0000256" key="1">
    <source>
        <dbReference type="SAM" id="MobiDB-lite"/>
    </source>
</evidence>
<reference evidence="2" key="1">
    <citation type="submission" date="2021-03" db="EMBL/GenBank/DDBJ databases">
        <title>Comparative genomics and phylogenomic investigation of the class Geoglossomycetes provide insights into ecological specialization and systematics.</title>
        <authorList>
            <person name="Melie T."/>
            <person name="Pirro S."/>
            <person name="Miller A.N."/>
            <person name="Quandt A."/>
        </authorList>
    </citation>
    <scope>NUCLEOTIDE SEQUENCE</scope>
    <source>
        <strain evidence="2">CAQ_001_2017</strain>
    </source>
</reference>
<dbReference type="Proteomes" id="UP000750711">
    <property type="component" value="Unassembled WGS sequence"/>
</dbReference>
<accession>A0A9P8RLL8</accession>
<proteinExistence type="predicted"/>
<organism evidence="2 3">
    <name type="scientific">Trichoglossum hirsutum</name>
    <dbReference type="NCBI Taxonomy" id="265104"/>
    <lineage>
        <taxon>Eukaryota</taxon>
        <taxon>Fungi</taxon>
        <taxon>Dikarya</taxon>
        <taxon>Ascomycota</taxon>
        <taxon>Pezizomycotina</taxon>
        <taxon>Geoglossomycetes</taxon>
        <taxon>Geoglossales</taxon>
        <taxon>Geoglossaceae</taxon>
        <taxon>Trichoglossum</taxon>
    </lineage>
</organism>
<sequence>MERCRKDPCDQVRSRVAAIVVPSLTQNLQEDGGEEGVAPPEQGDEPEDMGVQAPEGEGFDDLYGGAEDHKPVLPGRGRPVLVRVVRVDGYRVVTFGALDGVEDELGAAVEDVDAGRFGEGASSGQWCCKGAAAHEVAHGAGEGSLKAERGRGCEGVFGRRNGVVQHLFDTAVFVLLDGFDKHRLRVAEVLSTPRPYPLVVPEHHLNGSIDVAVAKAAGSRSQSGIEAARQAFVTWTAPKVEVGAHANPAVALRPCIRASAMGAPMRVATAATSVRPEPTCWAAITGRPSCRNYEGERRDGVLPESRC</sequence>
<comment type="caution">
    <text evidence="2">The sequence shown here is derived from an EMBL/GenBank/DDBJ whole genome shotgun (WGS) entry which is preliminary data.</text>
</comment>
<dbReference type="EMBL" id="JAGHQM010001150">
    <property type="protein sequence ID" value="KAH0556295.1"/>
    <property type="molecule type" value="Genomic_DNA"/>
</dbReference>
<evidence type="ECO:0000313" key="3">
    <source>
        <dbReference type="Proteomes" id="UP000750711"/>
    </source>
</evidence>
<protein>
    <submittedName>
        <fullName evidence="2">Uncharacterized protein</fullName>
    </submittedName>
</protein>
<keyword evidence="3" id="KW-1185">Reference proteome</keyword>